<dbReference type="PROSITE" id="PS00903">
    <property type="entry name" value="CYT_DCMP_DEAMINASES_1"/>
    <property type="match status" value="1"/>
</dbReference>
<dbReference type="Pfam" id="PF00383">
    <property type="entry name" value="dCMP_cyt_deam_1"/>
    <property type="match status" value="1"/>
</dbReference>
<evidence type="ECO:0000256" key="1">
    <source>
        <dbReference type="ARBA" id="ARBA00001947"/>
    </source>
</evidence>
<organism evidence="17 18">
    <name type="scientific">Paenibacillus nasutitermitis</name>
    <dbReference type="NCBI Taxonomy" id="1652958"/>
    <lineage>
        <taxon>Bacteria</taxon>
        <taxon>Bacillati</taxon>
        <taxon>Bacillota</taxon>
        <taxon>Bacilli</taxon>
        <taxon>Bacillales</taxon>
        <taxon>Paenibacillaceae</taxon>
        <taxon>Paenibacillus</taxon>
    </lineage>
</organism>
<evidence type="ECO:0000256" key="11">
    <source>
        <dbReference type="ARBA" id="ARBA00049558"/>
    </source>
</evidence>
<dbReference type="GO" id="GO:0005829">
    <property type="term" value="C:cytosol"/>
    <property type="evidence" value="ECO:0007669"/>
    <property type="project" value="TreeGrafter"/>
</dbReference>
<reference evidence="17" key="2">
    <citation type="submission" date="2020-09" db="EMBL/GenBank/DDBJ databases">
        <authorList>
            <person name="Sun Q."/>
            <person name="Zhou Y."/>
        </authorList>
    </citation>
    <scope>NUCLEOTIDE SEQUENCE</scope>
    <source>
        <strain evidence="17">CGMCC 1.15178</strain>
    </source>
</reference>
<dbReference type="InterPro" id="IPR006262">
    <property type="entry name" value="Cyt_deam_tetra"/>
</dbReference>
<accession>A0A916Z170</accession>
<comment type="function">
    <text evidence="2 15">This enzyme scavenges exogenous and endogenous cytidine and 2'-deoxycytidine for UMP synthesis.</text>
</comment>
<proteinExistence type="inferred from homology"/>
<evidence type="ECO:0000256" key="5">
    <source>
        <dbReference type="ARBA" id="ARBA00018266"/>
    </source>
</evidence>
<comment type="catalytic activity">
    <reaction evidence="10 15">
        <text>2'-deoxycytidine + H2O + H(+) = 2'-deoxyuridine + NH4(+)</text>
        <dbReference type="Rhea" id="RHEA:13433"/>
        <dbReference type="ChEBI" id="CHEBI:15377"/>
        <dbReference type="ChEBI" id="CHEBI:15378"/>
        <dbReference type="ChEBI" id="CHEBI:15698"/>
        <dbReference type="ChEBI" id="CHEBI:16450"/>
        <dbReference type="ChEBI" id="CHEBI:28938"/>
        <dbReference type="EC" id="3.5.4.5"/>
    </reaction>
</comment>
<evidence type="ECO:0000256" key="2">
    <source>
        <dbReference type="ARBA" id="ARBA00003949"/>
    </source>
</evidence>
<dbReference type="Proteomes" id="UP000612456">
    <property type="component" value="Unassembled WGS sequence"/>
</dbReference>
<keyword evidence="7 15" id="KW-0378">Hydrolase</keyword>
<dbReference type="NCBIfam" id="TIGR01354">
    <property type="entry name" value="cyt_deam_tetra"/>
    <property type="match status" value="1"/>
</dbReference>
<dbReference type="InterPro" id="IPR050202">
    <property type="entry name" value="Cyt/Deoxycyt_deaminase"/>
</dbReference>
<evidence type="ECO:0000256" key="12">
    <source>
        <dbReference type="PIRSR" id="PIRSR606262-1"/>
    </source>
</evidence>
<feature type="domain" description="CMP/dCMP-type deaminase" evidence="16">
    <location>
        <begin position="11"/>
        <end position="140"/>
    </location>
</feature>
<dbReference type="RefSeq" id="WP_373288814.1">
    <property type="nucleotide sequence ID" value="NZ_BMHP01000002.1"/>
</dbReference>
<evidence type="ECO:0000313" key="18">
    <source>
        <dbReference type="Proteomes" id="UP000612456"/>
    </source>
</evidence>
<dbReference type="AlphaFoldDB" id="A0A916Z170"/>
<dbReference type="PROSITE" id="PS51747">
    <property type="entry name" value="CYT_DCMP_DEAMINASES_2"/>
    <property type="match status" value="1"/>
</dbReference>
<dbReference type="EC" id="3.5.4.5" evidence="4 15"/>
<evidence type="ECO:0000256" key="7">
    <source>
        <dbReference type="ARBA" id="ARBA00022801"/>
    </source>
</evidence>
<comment type="similarity">
    <text evidence="3 15">Belongs to the cytidine and deoxycytidylate deaminase family.</text>
</comment>
<comment type="cofactor">
    <cofactor evidence="1 14 15">
        <name>Zn(2+)</name>
        <dbReference type="ChEBI" id="CHEBI:29105"/>
    </cofactor>
</comment>
<feature type="binding site" evidence="13">
    <location>
        <begin position="52"/>
        <end position="58"/>
    </location>
    <ligand>
        <name>substrate</name>
    </ligand>
</feature>
<dbReference type="GO" id="GO:0008270">
    <property type="term" value="F:zinc ion binding"/>
    <property type="evidence" value="ECO:0007669"/>
    <property type="project" value="UniProtKB-UniRule"/>
</dbReference>
<dbReference type="PANTHER" id="PTHR11644">
    <property type="entry name" value="CYTIDINE DEAMINASE"/>
    <property type="match status" value="1"/>
</dbReference>
<sequence>MMDDSKQAFPAEWESLLEHALEARGRAYMPYSGFAVGAALLDSSGNIHLGCNVENAAYGPTNCAERTALFRAIADGREPGQFAAIAVIGDTVHPITPCGVCRQVLVELCKPDMPVIMGNLTGGRSVMTVEELLPGAFSLRKG</sequence>
<dbReference type="PANTHER" id="PTHR11644:SF2">
    <property type="entry name" value="CYTIDINE DEAMINASE"/>
    <property type="match status" value="1"/>
</dbReference>
<reference evidence="17" key="1">
    <citation type="journal article" date="2014" name="Int. J. Syst. Evol. Microbiol.">
        <title>Complete genome sequence of Corynebacterium casei LMG S-19264T (=DSM 44701T), isolated from a smear-ripened cheese.</title>
        <authorList>
            <consortium name="US DOE Joint Genome Institute (JGI-PGF)"/>
            <person name="Walter F."/>
            <person name="Albersmeier A."/>
            <person name="Kalinowski J."/>
            <person name="Ruckert C."/>
        </authorList>
    </citation>
    <scope>NUCLEOTIDE SEQUENCE</scope>
    <source>
        <strain evidence="17">CGMCC 1.15178</strain>
    </source>
</reference>
<dbReference type="GO" id="GO:0004126">
    <property type="term" value="F:cytidine deaminase activity"/>
    <property type="evidence" value="ECO:0007669"/>
    <property type="project" value="UniProtKB-UniRule"/>
</dbReference>
<evidence type="ECO:0000256" key="6">
    <source>
        <dbReference type="ARBA" id="ARBA00022723"/>
    </source>
</evidence>
<feature type="binding site" evidence="14">
    <location>
        <position position="98"/>
    </location>
    <ligand>
        <name>Zn(2+)</name>
        <dbReference type="ChEBI" id="CHEBI:29105"/>
        <note>catalytic</note>
    </ligand>
</feature>
<keyword evidence="6 14" id="KW-0479">Metal-binding</keyword>
<dbReference type="InterPro" id="IPR002125">
    <property type="entry name" value="CMP_dCMP_dom"/>
</dbReference>
<comment type="caution">
    <text evidence="17">The sequence shown here is derived from an EMBL/GenBank/DDBJ whole genome shotgun (WGS) entry which is preliminary data.</text>
</comment>
<gene>
    <name evidence="17" type="primary">cdd</name>
    <name evidence="17" type="ORF">GCM10010911_31620</name>
</gene>
<dbReference type="InterPro" id="IPR016193">
    <property type="entry name" value="Cytidine_deaminase-like"/>
</dbReference>
<dbReference type="GO" id="GO:0055086">
    <property type="term" value="P:nucleobase-containing small molecule metabolic process"/>
    <property type="evidence" value="ECO:0007669"/>
    <property type="project" value="UniProtKB-ARBA"/>
</dbReference>
<dbReference type="CDD" id="cd01283">
    <property type="entry name" value="cytidine_deaminase"/>
    <property type="match status" value="1"/>
</dbReference>
<evidence type="ECO:0000256" key="15">
    <source>
        <dbReference type="RuleBase" id="RU364006"/>
    </source>
</evidence>
<dbReference type="GO" id="GO:0042802">
    <property type="term" value="F:identical protein binding"/>
    <property type="evidence" value="ECO:0007669"/>
    <property type="project" value="UniProtKB-ARBA"/>
</dbReference>
<dbReference type="SUPFAM" id="SSF53927">
    <property type="entry name" value="Cytidine deaminase-like"/>
    <property type="match status" value="1"/>
</dbReference>
<evidence type="ECO:0000256" key="13">
    <source>
        <dbReference type="PIRSR" id="PIRSR606262-2"/>
    </source>
</evidence>
<protein>
    <recommendedName>
        <fullName evidence="5 15">Cytidine deaminase</fullName>
        <ecNumber evidence="4 15">3.5.4.5</ecNumber>
    </recommendedName>
    <alternativeName>
        <fullName evidence="9 15">Cytidine aminohydrolase</fullName>
    </alternativeName>
</protein>
<dbReference type="Gene3D" id="3.40.140.10">
    <property type="entry name" value="Cytidine Deaminase, domain 2"/>
    <property type="match status" value="1"/>
</dbReference>
<dbReference type="NCBIfam" id="NF004064">
    <property type="entry name" value="PRK05578.1"/>
    <property type="match status" value="1"/>
</dbReference>
<feature type="binding site" evidence="14">
    <location>
        <position position="63"/>
    </location>
    <ligand>
        <name>Zn(2+)</name>
        <dbReference type="ChEBI" id="CHEBI:29105"/>
        <note>catalytic</note>
    </ligand>
</feature>
<dbReference type="EMBL" id="BMHP01000002">
    <property type="protein sequence ID" value="GGD71377.1"/>
    <property type="molecule type" value="Genomic_DNA"/>
</dbReference>
<evidence type="ECO:0000256" key="8">
    <source>
        <dbReference type="ARBA" id="ARBA00022833"/>
    </source>
</evidence>
<evidence type="ECO:0000259" key="16">
    <source>
        <dbReference type="PROSITE" id="PS51747"/>
    </source>
</evidence>
<dbReference type="InterPro" id="IPR016192">
    <property type="entry name" value="APOBEC/CMP_deaminase_Zn-bd"/>
</dbReference>
<keyword evidence="8 14" id="KW-0862">Zinc</keyword>
<evidence type="ECO:0000256" key="10">
    <source>
        <dbReference type="ARBA" id="ARBA00049252"/>
    </source>
</evidence>
<evidence type="ECO:0000256" key="3">
    <source>
        <dbReference type="ARBA" id="ARBA00006576"/>
    </source>
</evidence>
<dbReference type="FunFam" id="3.40.140.10:FF:000008">
    <property type="entry name" value="Cytidine deaminase"/>
    <property type="match status" value="1"/>
</dbReference>
<feature type="binding site" evidence="14">
    <location>
        <position position="101"/>
    </location>
    <ligand>
        <name>Zn(2+)</name>
        <dbReference type="ChEBI" id="CHEBI:29105"/>
        <note>catalytic</note>
    </ligand>
</feature>
<evidence type="ECO:0000256" key="4">
    <source>
        <dbReference type="ARBA" id="ARBA00012783"/>
    </source>
</evidence>
<comment type="catalytic activity">
    <reaction evidence="11 15">
        <text>cytidine + H2O + H(+) = uridine + NH4(+)</text>
        <dbReference type="Rhea" id="RHEA:16069"/>
        <dbReference type="ChEBI" id="CHEBI:15377"/>
        <dbReference type="ChEBI" id="CHEBI:15378"/>
        <dbReference type="ChEBI" id="CHEBI:16704"/>
        <dbReference type="ChEBI" id="CHEBI:17562"/>
        <dbReference type="ChEBI" id="CHEBI:28938"/>
        <dbReference type="EC" id="3.5.4.5"/>
    </reaction>
</comment>
<feature type="active site" description="Proton donor" evidence="12">
    <location>
        <position position="65"/>
    </location>
</feature>
<evidence type="ECO:0000313" key="17">
    <source>
        <dbReference type="EMBL" id="GGD71377.1"/>
    </source>
</evidence>
<evidence type="ECO:0000256" key="14">
    <source>
        <dbReference type="PIRSR" id="PIRSR606262-3"/>
    </source>
</evidence>
<name>A0A916Z170_9BACL</name>
<evidence type="ECO:0000256" key="9">
    <source>
        <dbReference type="ARBA" id="ARBA00032005"/>
    </source>
</evidence>
<dbReference type="GO" id="GO:0072527">
    <property type="term" value="P:pyrimidine-containing compound metabolic process"/>
    <property type="evidence" value="ECO:0007669"/>
    <property type="project" value="UniProtKB-ARBA"/>
</dbReference>
<keyword evidence="18" id="KW-1185">Reference proteome</keyword>